<keyword evidence="6" id="KW-0408">Iron</keyword>
<dbReference type="STRING" id="1265313.HRUBRA_02813"/>
<evidence type="ECO:0000256" key="2">
    <source>
        <dbReference type="ARBA" id="ARBA00022448"/>
    </source>
</evidence>
<comment type="subcellular location">
    <subcellularLocation>
        <location evidence="1 11">Cell outer membrane</location>
        <topology evidence="1 11">Multi-pass membrane protein</topology>
    </subcellularLocation>
</comment>
<feature type="domain" description="TonB-dependent receptor plug" evidence="15">
    <location>
        <begin position="46"/>
        <end position="154"/>
    </location>
</feature>
<evidence type="ECO:0000256" key="7">
    <source>
        <dbReference type="ARBA" id="ARBA00023065"/>
    </source>
</evidence>
<keyword evidence="3 11" id="KW-1134">Transmembrane beta strand</keyword>
<evidence type="ECO:0000259" key="15">
    <source>
        <dbReference type="Pfam" id="PF07715"/>
    </source>
</evidence>
<evidence type="ECO:0000256" key="4">
    <source>
        <dbReference type="ARBA" id="ARBA00022496"/>
    </source>
</evidence>
<feature type="chain" id="PRO_5001911975" evidence="13">
    <location>
        <begin position="23"/>
        <end position="739"/>
    </location>
</feature>
<keyword evidence="8 12" id="KW-0798">TonB box</keyword>
<dbReference type="PROSITE" id="PS52016">
    <property type="entry name" value="TONB_DEPENDENT_REC_3"/>
    <property type="match status" value="1"/>
</dbReference>
<evidence type="ECO:0000313" key="16">
    <source>
        <dbReference type="EMBL" id="KGE02548.1"/>
    </source>
</evidence>
<evidence type="ECO:0000259" key="14">
    <source>
        <dbReference type="Pfam" id="PF00593"/>
    </source>
</evidence>
<keyword evidence="9 11" id="KW-0472">Membrane</keyword>
<evidence type="ECO:0000256" key="1">
    <source>
        <dbReference type="ARBA" id="ARBA00004571"/>
    </source>
</evidence>
<evidence type="ECO:0000256" key="5">
    <source>
        <dbReference type="ARBA" id="ARBA00022692"/>
    </source>
</evidence>
<evidence type="ECO:0000256" key="9">
    <source>
        <dbReference type="ARBA" id="ARBA00023136"/>
    </source>
</evidence>
<keyword evidence="13" id="KW-0732">Signal</keyword>
<dbReference type="InterPro" id="IPR036942">
    <property type="entry name" value="Beta-barrel_TonB_sf"/>
</dbReference>
<accession>A0A095VN75</accession>
<keyword evidence="10 11" id="KW-0998">Cell outer membrane</keyword>
<keyword evidence="17" id="KW-1185">Reference proteome</keyword>
<dbReference type="HOGENOM" id="CLU_008287_15_0_6"/>
<dbReference type="CDD" id="cd01347">
    <property type="entry name" value="ligand_gated_channel"/>
    <property type="match status" value="1"/>
</dbReference>
<evidence type="ECO:0000313" key="17">
    <source>
        <dbReference type="Proteomes" id="UP000029640"/>
    </source>
</evidence>
<evidence type="ECO:0000256" key="12">
    <source>
        <dbReference type="RuleBase" id="RU003357"/>
    </source>
</evidence>
<dbReference type="PANTHER" id="PTHR32552">
    <property type="entry name" value="FERRICHROME IRON RECEPTOR-RELATED"/>
    <property type="match status" value="1"/>
</dbReference>
<dbReference type="GO" id="GO:0009279">
    <property type="term" value="C:cell outer membrane"/>
    <property type="evidence" value="ECO:0007669"/>
    <property type="project" value="UniProtKB-SubCell"/>
</dbReference>
<protein>
    <submittedName>
        <fullName evidence="16">TonB-dependent receptor</fullName>
    </submittedName>
</protein>
<dbReference type="SUPFAM" id="SSF56935">
    <property type="entry name" value="Porins"/>
    <property type="match status" value="1"/>
</dbReference>
<dbReference type="InterPro" id="IPR012910">
    <property type="entry name" value="Plug_dom"/>
</dbReference>
<keyword evidence="5 11" id="KW-0812">Transmembrane</keyword>
<evidence type="ECO:0000256" key="13">
    <source>
        <dbReference type="SAM" id="SignalP"/>
    </source>
</evidence>
<dbReference type="Proteomes" id="UP000029640">
    <property type="component" value="Unassembled WGS sequence"/>
</dbReference>
<dbReference type="eggNOG" id="COG4771">
    <property type="taxonomic scope" value="Bacteria"/>
</dbReference>
<dbReference type="GO" id="GO:0006826">
    <property type="term" value="P:iron ion transport"/>
    <property type="evidence" value="ECO:0007669"/>
    <property type="project" value="UniProtKB-KW"/>
</dbReference>
<proteinExistence type="inferred from homology"/>
<evidence type="ECO:0000256" key="3">
    <source>
        <dbReference type="ARBA" id="ARBA00022452"/>
    </source>
</evidence>
<dbReference type="Pfam" id="PF00593">
    <property type="entry name" value="TonB_dep_Rec_b-barrel"/>
    <property type="match status" value="1"/>
</dbReference>
<comment type="similarity">
    <text evidence="11 12">Belongs to the TonB-dependent receptor family.</text>
</comment>
<name>A0A095VN75_9GAMM</name>
<dbReference type="OrthoDB" id="7051185at2"/>
<dbReference type="Pfam" id="PF07715">
    <property type="entry name" value="Plug"/>
    <property type="match status" value="1"/>
</dbReference>
<comment type="caution">
    <text evidence="16">The sequence shown here is derived from an EMBL/GenBank/DDBJ whole genome shotgun (WGS) entry which is preliminary data.</text>
</comment>
<dbReference type="PATRIC" id="fig|1265313.6.peg.2769"/>
<sequence length="739" mass="79804">MQRSLSTALLLATTAAATPAIADEAGARPVLEEVLVTARKRSERAIEAPVAVTAFSAEDLDTLKARDLTRLSAGLPGVLLDDVGTRRGTANFSIRGLGINSSIPSIDPAVGVFVNGVYLAVNNDTVFDIFDLERIEVLRGPQGILFGRNVTGGAVLLETRKPGERFEAALRGAVEGGGNGGLSRYLMGSLSGPLSDSLKGRLVLYGNDDQGWFENLADGEDFGAVEQAMARGTLVWEPTAADTVTLFYERTDIDGEGAATQSHTNGSGIPGTPRNFPRDSHEFAIDERGYQSVESDFLTLRWDRAVGFGEGTLTNIFGWREQSSVAMSDIDGQPAFLFHSPGWIDAEQWSNELRYRGEFGPALDLTAGLYLFAGDLAYHDRRLFLGESGVPDSAQFTQDGGGTQELSTAAVFVAADYDLGERWTVSTGLRLSREEKQVHVASFNLNPTPCNIVVSGDCPFDFKDSEQWQTVAPRLGVSYRPDEDRHGYLSWTRGFRSGGYNLRNSNAAQPPGPYDEEQVDTVEVGYKLRGDAWALDAALYHTRVEDMQREVNLPSGTAGILQLIRNTASAELSGAELDLTIEAGAGVTLAATASYLDARYTKVRFDLDGNGTVDGADKDLALPRAPEWTGSLEARWQGAVASGRLDARVAWNYRDRVAYTDNNLGYILAQDLVDLDLAWTSPDGHWTVAGYARNLLNEVKHGGDSQLPAVFIGEPLGGAFSPLARGRIVGVSLDWRLGS</sequence>
<keyword evidence="4" id="KW-0410">Iron transport</keyword>
<dbReference type="RefSeq" id="WP_035515106.1">
    <property type="nucleotide sequence ID" value="NZ_KN234753.1"/>
</dbReference>
<keyword evidence="7" id="KW-0406">Ion transport</keyword>
<feature type="signal peptide" evidence="13">
    <location>
        <begin position="1"/>
        <end position="22"/>
    </location>
</feature>
<evidence type="ECO:0000256" key="8">
    <source>
        <dbReference type="ARBA" id="ARBA00023077"/>
    </source>
</evidence>
<evidence type="ECO:0000256" key="11">
    <source>
        <dbReference type="PROSITE-ProRule" id="PRU01360"/>
    </source>
</evidence>
<dbReference type="PANTHER" id="PTHR32552:SF81">
    <property type="entry name" value="TONB-DEPENDENT OUTER MEMBRANE RECEPTOR"/>
    <property type="match status" value="1"/>
</dbReference>
<evidence type="ECO:0000256" key="10">
    <source>
        <dbReference type="ARBA" id="ARBA00023237"/>
    </source>
</evidence>
<dbReference type="EMBL" id="AUVB01000089">
    <property type="protein sequence ID" value="KGE02548.1"/>
    <property type="molecule type" value="Genomic_DNA"/>
</dbReference>
<gene>
    <name evidence="16" type="ORF">HRUBRA_02813</name>
</gene>
<keyword evidence="16" id="KW-0675">Receptor</keyword>
<keyword evidence="2 11" id="KW-0813">Transport</keyword>
<organism evidence="16 17">
    <name type="scientific">Pseudohaliea rubra DSM 19751</name>
    <dbReference type="NCBI Taxonomy" id="1265313"/>
    <lineage>
        <taxon>Bacteria</taxon>
        <taxon>Pseudomonadati</taxon>
        <taxon>Pseudomonadota</taxon>
        <taxon>Gammaproteobacteria</taxon>
        <taxon>Cellvibrionales</taxon>
        <taxon>Halieaceae</taxon>
        <taxon>Pseudohaliea</taxon>
    </lineage>
</organism>
<dbReference type="Gene3D" id="2.40.170.20">
    <property type="entry name" value="TonB-dependent receptor, beta-barrel domain"/>
    <property type="match status" value="1"/>
</dbReference>
<reference evidence="16 17" key="1">
    <citation type="journal article" date="2014" name="Genome Announc.">
        <title>Genome Sequence of Gammaproteobacterial Pseudohaliea rubra Type Strain DSM 19751, Isolated from Coastal Seawater of the Mediterranean Sea.</title>
        <authorList>
            <person name="Spring S."/>
            <person name="Fiebig A."/>
            <person name="Riedel T."/>
            <person name="Goker M."/>
            <person name="Klenk H.P."/>
        </authorList>
    </citation>
    <scope>NUCLEOTIDE SEQUENCE [LARGE SCALE GENOMIC DNA]</scope>
    <source>
        <strain evidence="16 17">DSM 19751</strain>
    </source>
</reference>
<dbReference type="InterPro" id="IPR039426">
    <property type="entry name" value="TonB-dep_rcpt-like"/>
</dbReference>
<evidence type="ECO:0000256" key="6">
    <source>
        <dbReference type="ARBA" id="ARBA00023004"/>
    </source>
</evidence>
<dbReference type="AlphaFoldDB" id="A0A095VN75"/>
<feature type="domain" description="TonB-dependent receptor-like beta-barrel" evidence="14">
    <location>
        <begin position="260"/>
        <end position="695"/>
    </location>
</feature>
<dbReference type="InterPro" id="IPR000531">
    <property type="entry name" value="Beta-barrel_TonB"/>
</dbReference>